<dbReference type="Proteomes" id="UP000516412">
    <property type="component" value="Chromosome"/>
</dbReference>
<keyword evidence="3" id="KW-1185">Reference proteome</keyword>
<gene>
    <name evidence="2" type="ORF">H7A79_0915</name>
</gene>
<dbReference type="KEGG" id="nmus:H7A79_0915"/>
<dbReference type="EMBL" id="CP060414">
    <property type="protein sequence ID" value="QNT60079.1"/>
    <property type="molecule type" value="Genomic_DNA"/>
</dbReference>
<sequence>MLFCYLTKDIIKLTYPQMDGRKFNTKDLYSNLNYFLTIVIIILMNLFVKHMKSIGDNIEAKIETH</sequence>
<feature type="transmembrane region" description="Helical" evidence="1">
    <location>
        <begin position="28"/>
        <end position="48"/>
    </location>
</feature>
<evidence type="ECO:0000313" key="3">
    <source>
        <dbReference type="Proteomes" id="UP000516412"/>
    </source>
</evidence>
<organism evidence="2 3">
    <name type="scientific">Neisseria musculi</name>
    <dbReference type="NCBI Taxonomy" id="1815583"/>
    <lineage>
        <taxon>Bacteria</taxon>
        <taxon>Pseudomonadati</taxon>
        <taxon>Pseudomonadota</taxon>
        <taxon>Betaproteobacteria</taxon>
        <taxon>Neisseriales</taxon>
        <taxon>Neisseriaceae</taxon>
        <taxon>Neisseria</taxon>
    </lineage>
</organism>
<name>A0A7H1MEL4_9NEIS</name>
<keyword evidence="1" id="KW-0472">Membrane</keyword>
<keyword evidence="1" id="KW-0812">Transmembrane</keyword>
<proteinExistence type="predicted"/>
<reference evidence="2" key="1">
    <citation type="submission" date="2024-06" db="EMBL/GenBank/DDBJ databases">
        <title>Complete Genome Sequence of mouse commensal type strain Neisseria musculi.</title>
        <authorList>
            <person name="Thapa E."/>
            <person name="Aluvathingal J."/>
            <person name="Nadendla S."/>
            <person name="Mehta A."/>
            <person name="Tettelin H."/>
            <person name="Weyand N.J."/>
        </authorList>
    </citation>
    <scope>NUCLEOTIDE SEQUENCE</scope>
    <source>
        <strain evidence="2">NW831</strain>
    </source>
</reference>
<accession>A0A7H1MEL4</accession>
<protein>
    <submittedName>
        <fullName evidence="2">Uncharacterized protein</fullName>
    </submittedName>
</protein>
<evidence type="ECO:0000313" key="2">
    <source>
        <dbReference type="EMBL" id="QNT60079.1"/>
    </source>
</evidence>
<dbReference type="AlphaFoldDB" id="A0A7H1MEL4"/>
<evidence type="ECO:0000256" key="1">
    <source>
        <dbReference type="SAM" id="Phobius"/>
    </source>
</evidence>
<keyword evidence="1" id="KW-1133">Transmembrane helix</keyword>